<proteinExistence type="predicted"/>
<keyword evidence="1" id="KW-0238">DNA-binding</keyword>
<dbReference type="AlphaFoldDB" id="A0A2B9PEX4"/>
<reference evidence="3 4" key="1">
    <citation type="submission" date="2017-09" db="EMBL/GenBank/DDBJ databases">
        <title>Large-scale bioinformatics analysis of Bacillus genomes uncovers conserved roles of natural products in bacterial physiology.</title>
        <authorList>
            <consortium name="Agbiome Team Llc"/>
            <person name="Bleich R.M."/>
            <person name="Grubbs K.J."/>
            <person name="Santa Maria K.C."/>
            <person name="Allen S.E."/>
            <person name="Farag S."/>
            <person name="Shank E.A."/>
            <person name="Bowers A."/>
        </authorList>
    </citation>
    <scope>NUCLEOTIDE SEQUENCE [LARGE SCALE GENOMIC DNA]</scope>
    <source>
        <strain evidence="3 4">AFS050027</strain>
    </source>
</reference>
<dbReference type="InterPro" id="IPR010095">
    <property type="entry name" value="Cas12f1-like_TNB"/>
</dbReference>
<evidence type="ECO:0000313" key="3">
    <source>
        <dbReference type="EMBL" id="PGO21327.1"/>
    </source>
</evidence>
<dbReference type="RefSeq" id="WP_142344484.1">
    <property type="nucleotide sequence ID" value="NZ_NUIL01000067.1"/>
</dbReference>
<evidence type="ECO:0000256" key="1">
    <source>
        <dbReference type="ARBA" id="ARBA00023125"/>
    </source>
</evidence>
<evidence type="ECO:0000313" key="4">
    <source>
        <dbReference type="Proteomes" id="UP000223777"/>
    </source>
</evidence>
<dbReference type="Pfam" id="PF07282">
    <property type="entry name" value="Cas12f1-like_TNB"/>
    <property type="match status" value="1"/>
</dbReference>
<comment type="caution">
    <text evidence="3">The sequence shown here is derived from an EMBL/GenBank/DDBJ whole genome shotgun (WGS) entry which is preliminary data.</text>
</comment>
<gene>
    <name evidence="3" type="ORF">CN984_28935</name>
</gene>
<dbReference type="Proteomes" id="UP000223777">
    <property type="component" value="Unassembled WGS sequence"/>
</dbReference>
<evidence type="ECO:0000259" key="2">
    <source>
        <dbReference type="Pfam" id="PF07282"/>
    </source>
</evidence>
<name>A0A2B9PEX4_BACCE</name>
<protein>
    <submittedName>
        <fullName evidence="3">Transposase</fullName>
    </submittedName>
</protein>
<sequence length="41" mass="4629">LNLRKWECPSCLTHHDRDINASINLKNEAIRLLTARTAGLA</sequence>
<accession>A0A2B9PEX4</accession>
<feature type="non-terminal residue" evidence="3">
    <location>
        <position position="1"/>
    </location>
</feature>
<dbReference type="EMBL" id="NUIL01000067">
    <property type="protein sequence ID" value="PGO21327.1"/>
    <property type="molecule type" value="Genomic_DNA"/>
</dbReference>
<feature type="domain" description="Cas12f1-like TNB" evidence="2">
    <location>
        <begin position="4"/>
        <end position="25"/>
    </location>
</feature>
<organism evidence="3 4">
    <name type="scientific">Bacillus cereus</name>
    <dbReference type="NCBI Taxonomy" id="1396"/>
    <lineage>
        <taxon>Bacteria</taxon>
        <taxon>Bacillati</taxon>
        <taxon>Bacillota</taxon>
        <taxon>Bacilli</taxon>
        <taxon>Bacillales</taxon>
        <taxon>Bacillaceae</taxon>
        <taxon>Bacillus</taxon>
        <taxon>Bacillus cereus group</taxon>
    </lineage>
</organism>
<dbReference type="GO" id="GO:0003677">
    <property type="term" value="F:DNA binding"/>
    <property type="evidence" value="ECO:0007669"/>
    <property type="project" value="UniProtKB-KW"/>
</dbReference>